<dbReference type="VEuPathDB" id="GiardiaDB:SS50377_20662"/>
<sequence length="333" mass="39012">MNLSYATMSLISKSKLKQSACSTLSLQSSSYQQNMTKSHNLENSQRGVKENFKKPKKRPLSQVYFPVNNDNFQLPINTAFQPLNMTTNFKIPNYLEYLSLMHKRADQVQPNQINMYFFSQQQRTEYPEVFVADLDINQQDLLYDPKIDNPSKLLIQSTIQNDSDENINYIIQTNDFRLLNKCPTTIQQKSFIDAQTTLIFEDLKNIQQKDDLSVIYEKEFNNNYKVFHQFSDTYSQFQIYLSAIKSQVFITEHDEFFDSVNIISSINLSRNSSLANLSFSRNGSYMKLERHIEQIENEAVKQNSNKTGIMKFILREDDEDWRSFVGCEVEKKQ</sequence>
<feature type="compositionally biased region" description="Polar residues" evidence="1">
    <location>
        <begin position="34"/>
        <end position="46"/>
    </location>
</feature>
<reference evidence="2 3" key="1">
    <citation type="journal article" date="2014" name="PLoS Genet.">
        <title>The Genome of Spironucleus salmonicida Highlights a Fish Pathogen Adapted to Fluctuating Environments.</title>
        <authorList>
            <person name="Xu F."/>
            <person name="Jerlstrom-Hultqvist J."/>
            <person name="Einarsson E."/>
            <person name="Astvaldsson A."/>
            <person name="Svard S.G."/>
            <person name="Andersson J.O."/>
        </authorList>
    </citation>
    <scope>NUCLEOTIDE SEQUENCE</scope>
    <source>
        <strain evidence="3">ATCC 50377</strain>
    </source>
</reference>
<keyword evidence="4" id="KW-1185">Reference proteome</keyword>
<name>V6M0E2_9EUKA</name>
<dbReference type="AlphaFoldDB" id="V6M0E2"/>
<reference evidence="3" key="2">
    <citation type="submission" date="2020-12" db="EMBL/GenBank/DDBJ databases">
        <title>New Spironucleus salmonicida genome in near-complete chromosomes.</title>
        <authorList>
            <person name="Xu F."/>
            <person name="Kurt Z."/>
            <person name="Jimenez-Gonzalez A."/>
            <person name="Astvaldsson A."/>
            <person name="Andersson J.O."/>
            <person name="Svard S.G."/>
        </authorList>
    </citation>
    <scope>NUCLEOTIDE SEQUENCE</scope>
    <source>
        <strain evidence="3">ATCC 50377</strain>
    </source>
</reference>
<gene>
    <name evidence="2" type="ORF">SS50377_10113</name>
    <name evidence="3" type="ORF">SS50377_20662</name>
</gene>
<accession>V6M0E2</accession>
<evidence type="ECO:0000256" key="1">
    <source>
        <dbReference type="SAM" id="MobiDB-lite"/>
    </source>
</evidence>
<dbReference type="Proteomes" id="UP000018208">
    <property type="component" value="Unassembled WGS sequence"/>
</dbReference>
<evidence type="ECO:0000313" key="4">
    <source>
        <dbReference type="Proteomes" id="UP000018208"/>
    </source>
</evidence>
<feature type="region of interest" description="Disordered" evidence="1">
    <location>
        <begin position="32"/>
        <end position="57"/>
    </location>
</feature>
<evidence type="ECO:0000313" key="2">
    <source>
        <dbReference type="EMBL" id="EST49511.1"/>
    </source>
</evidence>
<evidence type="ECO:0000313" key="3">
    <source>
        <dbReference type="EMBL" id="KAH0577311.1"/>
    </source>
</evidence>
<proteinExistence type="predicted"/>
<protein>
    <submittedName>
        <fullName evidence="2">Uncharacterized protein</fullName>
    </submittedName>
</protein>
<dbReference type="EMBL" id="AUWU02000001">
    <property type="protein sequence ID" value="KAH0577311.1"/>
    <property type="molecule type" value="Genomic_DNA"/>
</dbReference>
<organism evidence="2">
    <name type="scientific">Spironucleus salmonicida</name>
    <dbReference type="NCBI Taxonomy" id="348837"/>
    <lineage>
        <taxon>Eukaryota</taxon>
        <taxon>Metamonada</taxon>
        <taxon>Diplomonadida</taxon>
        <taxon>Hexamitidae</taxon>
        <taxon>Hexamitinae</taxon>
        <taxon>Spironucleus</taxon>
    </lineage>
</organism>
<dbReference type="EMBL" id="KI545949">
    <property type="protein sequence ID" value="EST49511.1"/>
    <property type="molecule type" value="Genomic_DNA"/>
</dbReference>